<comment type="caution">
    <text evidence="1">The sequence shown here is derived from an EMBL/GenBank/DDBJ whole genome shotgun (WGS) entry which is preliminary data.</text>
</comment>
<name>A0A2P5CF98_PARAD</name>
<dbReference type="EMBL" id="JXTB01000137">
    <property type="protein sequence ID" value="PON59733.1"/>
    <property type="molecule type" value="Genomic_DNA"/>
</dbReference>
<feature type="non-terminal residue" evidence="1">
    <location>
        <position position="1"/>
    </location>
</feature>
<evidence type="ECO:0000313" key="1">
    <source>
        <dbReference type="EMBL" id="PON59733.1"/>
    </source>
</evidence>
<organism evidence="1 2">
    <name type="scientific">Parasponia andersonii</name>
    <name type="common">Sponia andersonii</name>
    <dbReference type="NCBI Taxonomy" id="3476"/>
    <lineage>
        <taxon>Eukaryota</taxon>
        <taxon>Viridiplantae</taxon>
        <taxon>Streptophyta</taxon>
        <taxon>Embryophyta</taxon>
        <taxon>Tracheophyta</taxon>
        <taxon>Spermatophyta</taxon>
        <taxon>Magnoliopsida</taxon>
        <taxon>eudicotyledons</taxon>
        <taxon>Gunneridae</taxon>
        <taxon>Pentapetalae</taxon>
        <taxon>rosids</taxon>
        <taxon>fabids</taxon>
        <taxon>Rosales</taxon>
        <taxon>Cannabaceae</taxon>
        <taxon>Parasponia</taxon>
    </lineage>
</organism>
<dbReference type="OrthoDB" id="10359576at2759"/>
<keyword evidence="2" id="KW-1185">Reference proteome</keyword>
<protein>
    <submittedName>
        <fullName evidence="1">Uncharacterized protein</fullName>
    </submittedName>
</protein>
<proteinExistence type="predicted"/>
<dbReference type="Proteomes" id="UP000237105">
    <property type="component" value="Unassembled WGS sequence"/>
</dbReference>
<accession>A0A2P5CF98</accession>
<evidence type="ECO:0000313" key="2">
    <source>
        <dbReference type="Proteomes" id="UP000237105"/>
    </source>
</evidence>
<dbReference type="STRING" id="3476.A0A2P5CF98"/>
<dbReference type="AlphaFoldDB" id="A0A2P5CF98"/>
<gene>
    <name evidence="1" type="ORF">PanWU01x14_157900</name>
</gene>
<reference evidence="2" key="1">
    <citation type="submission" date="2016-06" db="EMBL/GenBank/DDBJ databases">
        <title>Parallel loss of symbiosis genes in relatives of nitrogen-fixing non-legume Parasponia.</title>
        <authorList>
            <person name="Van Velzen R."/>
            <person name="Holmer R."/>
            <person name="Bu F."/>
            <person name="Rutten L."/>
            <person name="Van Zeijl A."/>
            <person name="Liu W."/>
            <person name="Santuari L."/>
            <person name="Cao Q."/>
            <person name="Sharma T."/>
            <person name="Shen D."/>
            <person name="Roswanjaya Y."/>
            <person name="Wardhani T."/>
            <person name="Kalhor M.S."/>
            <person name="Jansen J."/>
            <person name="Van den Hoogen J."/>
            <person name="Gungor B."/>
            <person name="Hartog M."/>
            <person name="Hontelez J."/>
            <person name="Verver J."/>
            <person name="Yang W.-C."/>
            <person name="Schijlen E."/>
            <person name="Repin R."/>
            <person name="Schilthuizen M."/>
            <person name="Schranz E."/>
            <person name="Heidstra R."/>
            <person name="Miyata K."/>
            <person name="Fedorova E."/>
            <person name="Kohlen W."/>
            <person name="Bisseling T."/>
            <person name="Smit S."/>
            <person name="Geurts R."/>
        </authorList>
    </citation>
    <scope>NUCLEOTIDE SEQUENCE [LARGE SCALE GENOMIC DNA]</scope>
    <source>
        <strain evidence="2">cv. WU1-14</strain>
    </source>
</reference>
<sequence>IKFYVRNLKIYAVGDCSGTKPRQGCRLKPPFSSGNRPKIQQKIVKDKIKLPIFLTSEAAHSLFKREKW</sequence>